<dbReference type="EMBL" id="LAZR01036697">
    <property type="protein sequence ID" value="KKL24160.1"/>
    <property type="molecule type" value="Genomic_DNA"/>
</dbReference>
<accession>A0A0F9BQK7</accession>
<organism evidence="2">
    <name type="scientific">marine sediment metagenome</name>
    <dbReference type="NCBI Taxonomy" id="412755"/>
    <lineage>
        <taxon>unclassified sequences</taxon>
        <taxon>metagenomes</taxon>
        <taxon>ecological metagenomes</taxon>
    </lineage>
</organism>
<comment type="caution">
    <text evidence="2">The sequence shown here is derived from an EMBL/GenBank/DDBJ whole genome shotgun (WGS) entry which is preliminary data.</text>
</comment>
<dbReference type="AlphaFoldDB" id="A0A0F9BQK7"/>
<evidence type="ECO:0000313" key="2">
    <source>
        <dbReference type="EMBL" id="KKL24160.1"/>
    </source>
</evidence>
<gene>
    <name evidence="2" type="ORF">LCGC14_2418130</name>
</gene>
<proteinExistence type="predicted"/>
<feature type="region of interest" description="Disordered" evidence="1">
    <location>
        <begin position="33"/>
        <end position="63"/>
    </location>
</feature>
<name>A0A0F9BQK7_9ZZZZ</name>
<reference evidence="2" key="1">
    <citation type="journal article" date="2015" name="Nature">
        <title>Complex archaea that bridge the gap between prokaryotes and eukaryotes.</title>
        <authorList>
            <person name="Spang A."/>
            <person name="Saw J.H."/>
            <person name="Jorgensen S.L."/>
            <person name="Zaremba-Niedzwiedzka K."/>
            <person name="Martijn J."/>
            <person name="Lind A.E."/>
            <person name="van Eijk R."/>
            <person name="Schleper C."/>
            <person name="Guy L."/>
            <person name="Ettema T.J."/>
        </authorList>
    </citation>
    <scope>NUCLEOTIDE SEQUENCE</scope>
</reference>
<evidence type="ECO:0000256" key="1">
    <source>
        <dbReference type="SAM" id="MobiDB-lite"/>
    </source>
</evidence>
<protein>
    <submittedName>
        <fullName evidence="2">Uncharacterized protein</fullName>
    </submittedName>
</protein>
<feature type="non-terminal residue" evidence="2">
    <location>
        <position position="365"/>
    </location>
</feature>
<sequence length="365" mass="39251">MPIYDIDIPGMGQYQVESERELDDSEIMNQLTTQLSSNPDLAPTSLPGPADLPESTPANRPDASFLDIGESRFFARTGRRLKRAGKAAADIPSAAKDIITGGTQGRLDAAMRLLEGTFSPVSATLAPVEAAVEEASGGLGINESVSRVIGDISGLPLTVGAGLLSQAGKLTTAGQLVAEFLGAGRPKTIQELMKRDPQFRFAATREPPQPASAVERLARRGDVPLSALTREVKQAKLVQRMEQDLIDQGINIQKLRRNPGESIEEAIRNEWSVRHFGETLPGMEELAVNIKSPAVAQAILQKRKAASDQWDEFARQNKIVGDTPQEAKMALDAASEVQVPDRRGNFAVLGSLRTPATRMSGIQQA</sequence>